<gene>
    <name evidence="1" type="ORF">ADUPG1_006046</name>
</gene>
<organism evidence="1 2">
    <name type="scientific">Aduncisulcus paluster</name>
    <dbReference type="NCBI Taxonomy" id="2918883"/>
    <lineage>
        <taxon>Eukaryota</taxon>
        <taxon>Metamonada</taxon>
        <taxon>Carpediemonas-like organisms</taxon>
        <taxon>Aduncisulcus</taxon>
    </lineage>
</organism>
<evidence type="ECO:0000313" key="2">
    <source>
        <dbReference type="Proteomes" id="UP001057375"/>
    </source>
</evidence>
<dbReference type="EMBL" id="BQXS01009712">
    <property type="protein sequence ID" value="GKT31663.1"/>
    <property type="molecule type" value="Genomic_DNA"/>
</dbReference>
<sequence>MYLLTEAISTDIILDFTRRIVQRLQVATGNSATAIVELGRGIIHVCLANKEAYKRGGYAPHPPPGSEIELQSYELSGHATSLNSTVPFTQVY</sequence>
<name>A0ABQ5KJN1_9EUKA</name>
<dbReference type="Proteomes" id="UP001057375">
    <property type="component" value="Unassembled WGS sequence"/>
</dbReference>
<accession>A0ABQ5KJN1</accession>
<evidence type="ECO:0000313" key="1">
    <source>
        <dbReference type="EMBL" id="GKT31663.1"/>
    </source>
</evidence>
<protein>
    <submittedName>
        <fullName evidence="1">Uncharacterized protein</fullName>
    </submittedName>
</protein>
<keyword evidence="2" id="KW-1185">Reference proteome</keyword>
<reference evidence="1" key="1">
    <citation type="submission" date="2022-03" db="EMBL/GenBank/DDBJ databases">
        <title>Draft genome sequence of Aduncisulcus paluster, a free-living microaerophilic Fornicata.</title>
        <authorList>
            <person name="Yuyama I."/>
            <person name="Kume K."/>
            <person name="Tamura T."/>
            <person name="Inagaki Y."/>
            <person name="Hashimoto T."/>
        </authorList>
    </citation>
    <scope>NUCLEOTIDE SEQUENCE</scope>
    <source>
        <strain evidence="1">NY0171</strain>
    </source>
</reference>
<comment type="caution">
    <text evidence="1">The sequence shown here is derived from an EMBL/GenBank/DDBJ whole genome shotgun (WGS) entry which is preliminary data.</text>
</comment>
<proteinExistence type="predicted"/>